<dbReference type="InterPro" id="IPR001177">
    <property type="entry name" value="PPV_DNA_helicase_E1_C"/>
</dbReference>
<feature type="modified residue" description="Phosphoserine; by host" evidence="15">
    <location>
        <position position="92"/>
    </location>
</feature>
<evidence type="ECO:0000256" key="16">
    <source>
        <dbReference type="PIRNR" id="PIRNR003383"/>
    </source>
</evidence>
<evidence type="ECO:0000256" key="9">
    <source>
        <dbReference type="ARBA" id="ARBA00022840"/>
    </source>
</evidence>
<evidence type="ECO:0000259" key="17">
    <source>
        <dbReference type="PROSITE" id="PS51206"/>
    </source>
</evidence>
<keyword evidence="2 15" id="KW-0244">Early protein</keyword>
<dbReference type="InterPro" id="IPR046935">
    <property type="entry name" value="PPV_E1_DBD_sf"/>
</dbReference>
<dbReference type="GO" id="GO:0042025">
    <property type="term" value="C:host cell nucleus"/>
    <property type="evidence" value="ECO:0007669"/>
    <property type="project" value="UniProtKB-SubCell"/>
</dbReference>
<evidence type="ECO:0000256" key="1">
    <source>
        <dbReference type="ARBA" id="ARBA00004147"/>
    </source>
</evidence>
<feature type="domain" description="SF3 helicase" evidence="17">
    <location>
        <begin position="405"/>
        <end position="555"/>
    </location>
</feature>
<keyword evidence="15" id="KW-1017">Isopeptide bond</keyword>
<comment type="subcellular location">
    <subcellularLocation>
        <location evidence="1 15">Host nucleus</location>
    </subcellularLocation>
</comment>
<dbReference type="Pfam" id="PF00524">
    <property type="entry name" value="PPV_E1_N"/>
    <property type="match status" value="1"/>
</dbReference>
<comment type="catalytic activity">
    <reaction evidence="13 15 16">
        <text>ATP + H2O = ADP + phosphate + H(+)</text>
        <dbReference type="Rhea" id="RHEA:13065"/>
        <dbReference type="ChEBI" id="CHEBI:15377"/>
        <dbReference type="ChEBI" id="CHEBI:15378"/>
        <dbReference type="ChEBI" id="CHEBI:30616"/>
        <dbReference type="ChEBI" id="CHEBI:43474"/>
        <dbReference type="ChEBI" id="CHEBI:456216"/>
        <dbReference type="EC" id="5.6.2.4"/>
    </reaction>
</comment>
<sequence length="605" mass="68891">MADSKGINSIETIENESEWFIISGAECVDDIESLEIFEENSQCTNISQLIDDAVDDLDQGNSLALFNEQLAEDCNLAISKLKRKYVRSPEQSIAALSPRLQAVKISGQGKSKRKLFQDSGIEEDEAESTTQVVSETVEKNVSETTSNADVTVELLRCSNRRATALAKFKQLFGVSYTELTRLYKSDKTCSQNWVTAVFNVNEEVVQSSKISLQQHVEFMQVISIGLYALYLITFKTGKSRETVIKLFCQLLNINDYQVLTDPPILRSPAVAIYFYKTSLSNISYKFGEYPSWLATQILLDHRNGTLETFDLSKMIQWAFDNDMLDEPSVAYNYALAAEEDANARAFLQSNNQAKYLRDCVTMVKHYKKYEMRQMTMGEWIDKCCNEVDDNGDWKVIAHFLRFQSVNFIEFLTALKPFLKGVPKKHCIVFWGPPDTGKSLFCFSLIHFLKGKVISFMNSNSHFWLSPLTEGKIGFIDDATYKCWLYFDVNLRNGLDGTPVSVDTKHKHPVQIKLPPLLVTTNLNVLEDNTFMYLRSRLKCFCFPNKLPVTDQGDLPYEITDATWASFFRKFESHLELNQEDGTKGGNPGILDRAFRCTARSNSDYD</sequence>
<keyword evidence="9 15" id="KW-0067">ATP-binding</keyword>
<dbReference type="GO" id="GO:0003677">
    <property type="term" value="F:DNA binding"/>
    <property type="evidence" value="ECO:0007669"/>
    <property type="project" value="UniProtKB-UniRule"/>
</dbReference>
<evidence type="ECO:0000256" key="2">
    <source>
        <dbReference type="ARBA" id="ARBA00022518"/>
    </source>
</evidence>
<evidence type="ECO:0000256" key="10">
    <source>
        <dbReference type="ARBA" id="ARBA00023125"/>
    </source>
</evidence>
<feature type="short sequence motif" description="Nuclear localization signal" evidence="15">
    <location>
        <begin position="82"/>
        <end position="84"/>
    </location>
</feature>
<dbReference type="PIRSF" id="PIRSF003383">
    <property type="entry name" value="Rep_E1_papillomaV"/>
    <property type="match status" value="1"/>
</dbReference>
<dbReference type="Gene3D" id="3.40.50.300">
    <property type="entry name" value="P-loop containing nucleotide triphosphate hydrolases"/>
    <property type="match status" value="1"/>
</dbReference>
<proteinExistence type="inferred from homology"/>
<dbReference type="InterPro" id="IPR027417">
    <property type="entry name" value="P-loop_NTPase"/>
</dbReference>
<comment type="catalytic activity">
    <reaction evidence="12 15">
        <text>Couples ATP hydrolysis with the unwinding of duplex DNA by translocating in the 3'-5' direction.</text>
        <dbReference type="EC" id="5.6.2.4"/>
    </reaction>
</comment>
<feature type="modified residue" description="Phosphoserine; by host" evidence="15">
    <location>
        <position position="88"/>
    </location>
</feature>
<comment type="function">
    <text evidence="14 15">ATP-dependent DNA 3'-5' helicase required for initiation of viral DNA replication. It forms a complex with the viral E2 protein. The E1-E2 complex binds to the replication origin which contains binding sites for both proteins. During the initial step, a dimer of E1 interacts with a dimer of protein E2 leading to a complex that binds the viral origin of replication with high specificity. Then, a second dimer of E1 displaces the E2 dimer in an ATP-dependent manner to form the E1 tetramer. Following this, two E1 monomers are added to each half of the site, which results in the formation of two E1 trimers on the viral ori. Subsequently, two hexamers will be created. The double hexamer acts as a bi-directional helicase machinery and unwinds the viral DNA and then recruits the host DNA polymerase to start replication.</text>
</comment>
<comment type="PTM">
    <text evidence="15">Sumoylated.</text>
</comment>
<evidence type="ECO:0000256" key="15">
    <source>
        <dbReference type="HAMAP-Rule" id="MF_04000"/>
    </source>
</evidence>
<comment type="caution">
    <text evidence="15">Lacks conserved residue(s) required for the propagation of feature annotation.</text>
</comment>
<comment type="similarity">
    <text evidence="15 16">Belongs to the papillomaviridae E1 protein family.</text>
</comment>
<dbReference type="InterPro" id="IPR046832">
    <property type="entry name" value="PPV_E1_DBD"/>
</dbReference>
<keyword evidence="15" id="KW-0832">Ubl conjugation</keyword>
<dbReference type="Pfam" id="PF20450">
    <property type="entry name" value="PPV_E1_DBD"/>
    <property type="match status" value="1"/>
</dbReference>
<accession>A0A2D2ALE7</accession>
<dbReference type="EC" id="5.6.2.4" evidence="15 16"/>
<keyword evidence="11 15" id="KW-0413">Isomerase</keyword>
<keyword evidence="8 15" id="KW-0347">Helicase</keyword>
<dbReference type="InterPro" id="IPR037102">
    <property type="entry name" value="Znf_lg_T-Ag_D1_dom_sf"/>
</dbReference>
<dbReference type="InterPro" id="IPR016393">
    <property type="entry name" value="Rep_E1_papillomaV"/>
</dbReference>
<comment type="PTM">
    <text evidence="15">Phosphorylated.</text>
</comment>
<evidence type="ECO:0000256" key="12">
    <source>
        <dbReference type="ARBA" id="ARBA00034617"/>
    </source>
</evidence>
<comment type="function">
    <text evidence="16">ATP-dependent DNA helicase required for initiation of viral DNA replication. It forms a complex with the viral E2 protein. The E1-E2 complex binds to the replication origin which contains binding sites for both proteins.</text>
</comment>
<dbReference type="PROSITE" id="PS51206">
    <property type="entry name" value="SF3_HELICASE_1"/>
    <property type="match status" value="1"/>
</dbReference>
<keyword evidence="5 15" id="KW-0235">DNA replication</keyword>
<evidence type="ECO:0000256" key="14">
    <source>
        <dbReference type="ARBA" id="ARBA00093297"/>
    </source>
</evidence>
<evidence type="ECO:0000256" key="13">
    <source>
        <dbReference type="ARBA" id="ARBA00048988"/>
    </source>
</evidence>
<dbReference type="EMBL" id="MF588706">
    <property type="protein sequence ID" value="ATQ38284.1"/>
    <property type="molecule type" value="Genomic_DNA"/>
</dbReference>
<evidence type="ECO:0000256" key="5">
    <source>
        <dbReference type="ARBA" id="ARBA00022705"/>
    </source>
</evidence>
<dbReference type="SUPFAM" id="SSF52540">
    <property type="entry name" value="P-loop containing nucleoside triphosphate hydrolases"/>
    <property type="match status" value="1"/>
</dbReference>
<dbReference type="Gene3D" id="3.40.1310.10">
    <property type="match status" value="1"/>
</dbReference>
<comment type="subunit">
    <text evidence="15">Can form hexamers. Interacts with E2 protein; this interaction increases E1 DNA binding specificity. Interacts with host DNA polymerase subunit POLA2. Interacts with host single stranded DNA-binding protein RPA1. Interacts with host TOP1; this interaction stimulates the enzymatic activity of TOP1.</text>
</comment>
<evidence type="ECO:0000256" key="11">
    <source>
        <dbReference type="ARBA" id="ARBA00023235"/>
    </source>
</evidence>
<evidence type="ECO:0000256" key="6">
    <source>
        <dbReference type="ARBA" id="ARBA00022741"/>
    </source>
</evidence>
<name>A0A2D2ALE7_9PAPI</name>
<dbReference type="Proteomes" id="UP000290831">
    <property type="component" value="Genome"/>
</dbReference>
<protein>
    <recommendedName>
        <fullName evidence="15 16">Replication protein E1</fullName>
        <ecNumber evidence="15 16">5.6.2.4</ecNumber>
    </recommendedName>
    <alternativeName>
        <fullName evidence="15">ATP-dependent helicase E1</fullName>
    </alternativeName>
    <alternativeName>
        <fullName evidence="15">DNA 3'-5' helicase E1</fullName>
    </alternativeName>
</protein>
<gene>
    <name evidence="15 18" type="primary">E1</name>
</gene>
<dbReference type="SUPFAM" id="SSF55464">
    <property type="entry name" value="Origin of replication-binding domain, RBD-like"/>
    <property type="match status" value="1"/>
</dbReference>
<dbReference type="GO" id="GO:0043138">
    <property type="term" value="F:3'-5' DNA helicase activity"/>
    <property type="evidence" value="ECO:0007669"/>
    <property type="project" value="UniProtKB-UniRule"/>
</dbReference>
<dbReference type="Gene3D" id="1.10.10.510">
    <property type="entry name" value="Zinc finger, large T-antigen D1 domain"/>
    <property type="match status" value="1"/>
</dbReference>
<evidence type="ECO:0000256" key="4">
    <source>
        <dbReference type="ARBA" id="ARBA00022562"/>
    </source>
</evidence>
<evidence type="ECO:0000256" key="8">
    <source>
        <dbReference type="ARBA" id="ARBA00022806"/>
    </source>
</evidence>
<keyword evidence="4 15" id="KW-1048">Host nucleus</keyword>
<feature type="binding site" evidence="15">
    <location>
        <begin position="431"/>
        <end position="438"/>
    </location>
    <ligand>
        <name>ATP</name>
        <dbReference type="ChEBI" id="CHEBI:30616"/>
    </ligand>
</feature>
<reference evidence="18" key="1">
    <citation type="journal article" date="2018" name="MSphere">
        <title>Metagenomic Discovery of 83 New Human Papillomavirus Types in Patients with Immunodeficiency.</title>
        <authorList>
            <person name="Pastrana D.V."/>
            <person name="Peretti A."/>
            <person name="Welch N.L."/>
            <person name="Borgogna C."/>
            <person name="Olivero C."/>
            <person name="Badolato R."/>
            <person name="Notarangelo L.D."/>
            <person name="Gariglio M."/>
            <person name="FitzGerald P.C."/>
            <person name="McIntosh C.E."/>
            <person name="Reeves J."/>
            <person name="Starrett G.J."/>
            <person name="Bliskovsky V."/>
            <person name="Velez D."/>
            <person name="Brownell I."/>
            <person name="Yarchoan R."/>
            <person name="Wyvill K.M."/>
            <person name="Uldrick T.S."/>
            <person name="Maldarelli F."/>
            <person name="Lisco A."/>
            <person name="Sereti I."/>
            <person name="Gonzalez C.M."/>
            <person name="Androphy E.J."/>
            <person name="McBride A.A."/>
            <person name="Van Doorslaer K."/>
            <person name="Garcia F."/>
            <person name="Dvoretzky I."/>
            <person name="Liu J.S."/>
            <person name="Han J."/>
            <person name="Murphy P.M."/>
            <person name="McDermott D.H."/>
            <person name="Buck C.B."/>
        </authorList>
    </citation>
    <scope>NUCLEOTIDE SEQUENCE</scope>
    <source>
        <strain evidence="18">Gamma08_TVMBSGc529</strain>
    </source>
</reference>
<evidence type="ECO:0000256" key="7">
    <source>
        <dbReference type="ARBA" id="ARBA00022801"/>
    </source>
</evidence>
<dbReference type="GO" id="GO:0005524">
    <property type="term" value="F:ATP binding"/>
    <property type="evidence" value="ECO:0007669"/>
    <property type="project" value="UniProtKB-UniRule"/>
</dbReference>
<feature type="short sequence motif" description="Nuclear export signal" evidence="15">
    <location>
        <begin position="96"/>
        <end position="105"/>
    </location>
</feature>
<keyword evidence="3 15" id="KW-0597">Phosphoprotein</keyword>
<keyword evidence="10 15" id="KW-0238">DNA-binding</keyword>
<dbReference type="Pfam" id="PF00519">
    <property type="entry name" value="PPV_E1_C"/>
    <property type="match status" value="1"/>
</dbReference>
<dbReference type="InterPro" id="IPR014015">
    <property type="entry name" value="Helicase_SF3_DNA-vir"/>
</dbReference>
<dbReference type="InterPro" id="IPR014000">
    <property type="entry name" value="PPV_DNA_helicase_E1_N"/>
</dbReference>
<feature type="cross-link" description="Glycyl lysine isopeptide (Lys-Gly) (interchain with G-Cter in SUMO)" evidence="15">
    <location>
        <position position="512"/>
    </location>
</feature>
<feature type="modified residue" description="Phosphoserine; by host" evidence="15">
    <location>
        <position position="97"/>
    </location>
</feature>
<evidence type="ECO:0000313" key="18">
    <source>
        <dbReference type="EMBL" id="ATQ38284.1"/>
    </source>
</evidence>
<keyword evidence="6 15" id="KW-0547">Nucleotide-binding</keyword>
<evidence type="ECO:0000256" key="3">
    <source>
        <dbReference type="ARBA" id="ARBA00022553"/>
    </source>
</evidence>
<dbReference type="GO" id="GO:0016887">
    <property type="term" value="F:ATP hydrolysis activity"/>
    <property type="evidence" value="ECO:0007669"/>
    <property type="project" value="RHEA"/>
</dbReference>
<keyword evidence="7 15" id="KW-0378">Hydrolase</keyword>
<dbReference type="GO" id="GO:0006260">
    <property type="term" value="P:DNA replication"/>
    <property type="evidence" value="ECO:0007669"/>
    <property type="project" value="UniProtKB-UniRule"/>
</dbReference>
<dbReference type="HAMAP" id="MF_04000">
    <property type="entry name" value="PPV_E1"/>
    <property type="match status" value="1"/>
</dbReference>
<organism evidence="18">
    <name type="scientific">Gammapapillomavirus 8</name>
    <dbReference type="NCBI Taxonomy" id="1175850"/>
    <lineage>
        <taxon>Viruses</taxon>
        <taxon>Monodnaviria</taxon>
        <taxon>Shotokuvirae</taxon>
        <taxon>Cossaviricota</taxon>
        <taxon>Papovaviricetes</taxon>
        <taxon>Zurhausenvirales</taxon>
        <taxon>Papillomaviridae</taxon>
        <taxon>Firstpapillomavirinae</taxon>
        <taxon>Gammapapillomavirus</taxon>
    </lineage>
</organism>